<organism evidence="2 3">
    <name type="scientific">Gordonia spumicola</name>
    <dbReference type="NCBI Taxonomy" id="589161"/>
    <lineage>
        <taxon>Bacteria</taxon>
        <taxon>Bacillati</taxon>
        <taxon>Actinomycetota</taxon>
        <taxon>Actinomycetes</taxon>
        <taxon>Mycobacteriales</taxon>
        <taxon>Gordoniaceae</taxon>
        <taxon>Gordonia</taxon>
    </lineage>
</organism>
<gene>
    <name evidence="2" type="ORF">nbrc107696_01750</name>
</gene>
<dbReference type="RefSeq" id="WP_161893695.1">
    <property type="nucleotide sequence ID" value="NZ_BJOV01000001.1"/>
</dbReference>
<accession>A0A7I9V2T6</accession>
<dbReference type="EMBL" id="BJOV01000001">
    <property type="protein sequence ID" value="GED99728.1"/>
    <property type="molecule type" value="Genomic_DNA"/>
</dbReference>
<feature type="domain" description="Condensation" evidence="1">
    <location>
        <begin position="61"/>
        <end position="460"/>
    </location>
</feature>
<dbReference type="GO" id="GO:0008610">
    <property type="term" value="P:lipid biosynthetic process"/>
    <property type="evidence" value="ECO:0007669"/>
    <property type="project" value="UniProtKB-ARBA"/>
</dbReference>
<dbReference type="Pfam" id="PF00668">
    <property type="entry name" value="Condensation"/>
    <property type="match status" value="1"/>
</dbReference>
<sequence>MEYSELADYPLHGGQTIGWVPTAHPSAWRRDHRPLSTDHETHVACATDAPDAAAGSWIGTAFRVDGPLDTDAFGAAVGGWIARHEAYRTTAVPAVGGRGFTRATVPAEAITIEARSAPRPRGSAEICSRIEAFFADAVSAVRWPHLAVVTVEPDPASPWFTVVFAADHAVMDAYTQVIAIAELTELYRARVQGRAPLLPPVGSYVDFSAFERAVDDALDHDHPVVRRWAEFLGADRSLPSFPLPVRRPAGDTAPDLQASLSRWLLDADATEAFVVAAKGFGGSQTSGFLSAVKTALGRLGADGLRFVMPMHTRSAPEFAAAAGWFVGVMPVDDPIGRAASFGETIAGTSAAIRANRDVVPFSLPRVTSILDVPGRPEFVVSFVDGRAIPGADAWTEHERALRSRVRSGSEVYLWINRAVGGLNLSMRYPNNEIAASSVHAFVAEFAAVLSEVVETGDAALGRPVRIVQ</sequence>
<dbReference type="InterPro" id="IPR001242">
    <property type="entry name" value="Condensation_dom"/>
</dbReference>
<dbReference type="InterPro" id="IPR023213">
    <property type="entry name" value="CAT-like_dom_sf"/>
</dbReference>
<dbReference type="OrthoDB" id="9789603at2"/>
<proteinExistence type="predicted"/>
<dbReference type="Gene3D" id="3.30.559.30">
    <property type="entry name" value="Nonribosomal peptide synthetase, condensation domain"/>
    <property type="match status" value="1"/>
</dbReference>
<dbReference type="Proteomes" id="UP000444960">
    <property type="component" value="Unassembled WGS sequence"/>
</dbReference>
<dbReference type="GO" id="GO:0003824">
    <property type="term" value="F:catalytic activity"/>
    <property type="evidence" value="ECO:0007669"/>
    <property type="project" value="InterPro"/>
</dbReference>
<name>A0A7I9V2T6_9ACTN</name>
<evidence type="ECO:0000313" key="2">
    <source>
        <dbReference type="EMBL" id="GED99728.1"/>
    </source>
</evidence>
<dbReference type="SUPFAM" id="SSF52777">
    <property type="entry name" value="CoA-dependent acyltransferases"/>
    <property type="match status" value="2"/>
</dbReference>
<dbReference type="Gene3D" id="3.30.559.10">
    <property type="entry name" value="Chloramphenicol acetyltransferase-like domain"/>
    <property type="match status" value="1"/>
</dbReference>
<reference evidence="3" key="1">
    <citation type="submission" date="2019-06" db="EMBL/GenBank/DDBJ databases">
        <title>Gordonia isolated from sludge of a wastewater treatment plant.</title>
        <authorList>
            <person name="Tamura T."/>
            <person name="Aoyama K."/>
            <person name="Kang Y."/>
            <person name="Saito S."/>
            <person name="Akiyama N."/>
            <person name="Yazawa K."/>
            <person name="Gonoi T."/>
            <person name="Mikami Y."/>
        </authorList>
    </citation>
    <scope>NUCLEOTIDE SEQUENCE [LARGE SCALE GENOMIC DNA]</scope>
    <source>
        <strain evidence="3">NBRC 107696</strain>
    </source>
</reference>
<evidence type="ECO:0000313" key="3">
    <source>
        <dbReference type="Proteomes" id="UP000444960"/>
    </source>
</evidence>
<keyword evidence="3" id="KW-1185">Reference proteome</keyword>
<comment type="caution">
    <text evidence="2">The sequence shown here is derived from an EMBL/GenBank/DDBJ whole genome shotgun (WGS) entry which is preliminary data.</text>
</comment>
<protein>
    <recommendedName>
        <fullName evidence="1">Condensation domain-containing protein</fullName>
    </recommendedName>
</protein>
<dbReference type="AlphaFoldDB" id="A0A7I9V2T6"/>
<evidence type="ECO:0000259" key="1">
    <source>
        <dbReference type="Pfam" id="PF00668"/>
    </source>
</evidence>